<dbReference type="Pfam" id="PF05301">
    <property type="entry name" value="Acetyltransf_16"/>
    <property type="match status" value="1"/>
</dbReference>
<evidence type="ECO:0000259" key="7">
    <source>
        <dbReference type="PROSITE" id="PS51730"/>
    </source>
</evidence>
<feature type="region of interest" description="Disordered" evidence="6">
    <location>
        <begin position="692"/>
        <end position="715"/>
    </location>
</feature>
<evidence type="ECO:0000256" key="4">
    <source>
        <dbReference type="ARBA" id="ARBA00066570"/>
    </source>
</evidence>
<name>A0A9P0K601_ACAOB</name>
<dbReference type="EMBL" id="CAKOFQ010006751">
    <property type="protein sequence ID" value="CAH1968297.1"/>
    <property type="molecule type" value="Genomic_DNA"/>
</dbReference>
<dbReference type="Gene3D" id="3.40.630.30">
    <property type="match status" value="1"/>
</dbReference>
<dbReference type="GO" id="GO:0019799">
    <property type="term" value="F:tubulin N-acetyltransferase activity"/>
    <property type="evidence" value="ECO:0007669"/>
    <property type="project" value="UniProtKB-UniRule"/>
</dbReference>
<dbReference type="PROSITE" id="PS51730">
    <property type="entry name" value="GNAT_ATAT"/>
    <property type="match status" value="1"/>
</dbReference>
<dbReference type="HAMAP" id="MF_03130">
    <property type="entry name" value="mec17"/>
    <property type="match status" value="1"/>
</dbReference>
<protein>
    <recommendedName>
        <fullName evidence="4 5">Alpha-tubulin N-acetyltransferase</fullName>
        <shortName evidence="5">Alpha-TAT</shortName>
        <shortName evidence="5">TAT</shortName>
        <ecNumber evidence="4 5">2.3.1.108</ecNumber>
    </recommendedName>
    <alternativeName>
        <fullName evidence="5">Acetyltransferase mec-17 homolog</fullName>
    </alternativeName>
</protein>
<keyword evidence="1 5" id="KW-0808">Transferase</keyword>
<comment type="similarity">
    <text evidence="5">Belongs to the acetyltransferase ATAT1 family.</text>
</comment>
<evidence type="ECO:0000256" key="5">
    <source>
        <dbReference type="HAMAP-Rule" id="MF_03130"/>
    </source>
</evidence>
<dbReference type="GO" id="GO:0048666">
    <property type="term" value="P:neuron development"/>
    <property type="evidence" value="ECO:0007669"/>
    <property type="project" value="UniProtKB-UniRule"/>
</dbReference>
<dbReference type="GO" id="GO:0070507">
    <property type="term" value="P:regulation of microtubule cytoskeleton organization"/>
    <property type="evidence" value="ECO:0007669"/>
    <property type="project" value="UniProtKB-UniRule"/>
</dbReference>
<dbReference type="EC" id="2.3.1.108" evidence="4 5"/>
<feature type="region of interest" description="Disordered" evidence="6">
    <location>
        <begin position="851"/>
        <end position="890"/>
    </location>
</feature>
<dbReference type="AlphaFoldDB" id="A0A9P0K601"/>
<keyword evidence="9" id="KW-1185">Reference proteome</keyword>
<dbReference type="InterPro" id="IPR007965">
    <property type="entry name" value="GNAT_ATAT"/>
</dbReference>
<feature type="binding site" evidence="5">
    <location>
        <begin position="121"/>
        <end position="134"/>
    </location>
    <ligand>
        <name>acetyl-CoA</name>
        <dbReference type="ChEBI" id="CHEBI:57288"/>
    </ligand>
</feature>
<comment type="function">
    <text evidence="5">Specifically acetylates 'Lys-40' in alpha-tubulin on the lumenal side of microtubules. Promotes microtubule destabilization and accelerates microtubule dynamics; this activity may be independent of acetylation activity. Acetylates alpha-tubulin with a slow enzymatic rate, due to a catalytic site that is not optimized for acetyl transfer. Enters the microtubule through each end and diffuses quickly throughout the lumen of microtubules. Acetylates only long/old microtubules because of its slow acetylation rate since it does not have time to act on dynamically unstable microtubules before the enzyme is released.</text>
</comment>
<organism evidence="8 9">
    <name type="scientific">Acanthoscelides obtectus</name>
    <name type="common">Bean weevil</name>
    <name type="synonym">Bruchus obtectus</name>
    <dbReference type="NCBI Taxonomy" id="200917"/>
    <lineage>
        <taxon>Eukaryota</taxon>
        <taxon>Metazoa</taxon>
        <taxon>Ecdysozoa</taxon>
        <taxon>Arthropoda</taxon>
        <taxon>Hexapoda</taxon>
        <taxon>Insecta</taxon>
        <taxon>Pterygota</taxon>
        <taxon>Neoptera</taxon>
        <taxon>Endopterygota</taxon>
        <taxon>Coleoptera</taxon>
        <taxon>Polyphaga</taxon>
        <taxon>Cucujiformia</taxon>
        <taxon>Chrysomeloidea</taxon>
        <taxon>Chrysomelidae</taxon>
        <taxon>Bruchinae</taxon>
        <taxon>Bruchini</taxon>
        <taxon>Acanthoscelides</taxon>
    </lineage>
</organism>
<dbReference type="PANTHER" id="PTHR12327:SF0">
    <property type="entry name" value="ALPHA-TUBULIN N-ACETYLTRANSFERASE 1"/>
    <property type="match status" value="1"/>
</dbReference>
<evidence type="ECO:0000256" key="3">
    <source>
        <dbReference type="ARBA" id="ARBA00051998"/>
    </source>
</evidence>
<feature type="compositionally biased region" description="Low complexity" evidence="6">
    <location>
        <begin position="351"/>
        <end position="369"/>
    </location>
</feature>
<dbReference type="PANTHER" id="PTHR12327">
    <property type="entry name" value="ALPHA-TUBULIN N-ACETYLTRANSFERASE 1"/>
    <property type="match status" value="1"/>
</dbReference>
<feature type="region of interest" description="Disordered" evidence="6">
    <location>
        <begin position="192"/>
        <end position="236"/>
    </location>
</feature>
<feature type="region of interest" description="Disordered" evidence="6">
    <location>
        <begin position="655"/>
        <end position="678"/>
    </location>
</feature>
<gene>
    <name evidence="8" type="ORF">ACAOBT_LOCUS7766</name>
</gene>
<comment type="catalytic activity">
    <reaction evidence="3 5">
        <text>L-lysyl-[alpha-tubulin] + acetyl-CoA = N(6)-acetyl-L-lysyl-[alpha-tubulin] + CoA + H(+)</text>
        <dbReference type="Rhea" id="RHEA:15277"/>
        <dbReference type="Rhea" id="RHEA-COMP:11278"/>
        <dbReference type="Rhea" id="RHEA-COMP:11279"/>
        <dbReference type="ChEBI" id="CHEBI:15378"/>
        <dbReference type="ChEBI" id="CHEBI:29969"/>
        <dbReference type="ChEBI" id="CHEBI:57287"/>
        <dbReference type="ChEBI" id="CHEBI:57288"/>
        <dbReference type="ChEBI" id="CHEBI:61930"/>
        <dbReference type="EC" id="2.3.1.108"/>
    </reaction>
</comment>
<feature type="compositionally biased region" description="Low complexity" evidence="6">
    <location>
        <begin position="659"/>
        <end position="678"/>
    </location>
</feature>
<feature type="region of interest" description="Disordered" evidence="6">
    <location>
        <begin position="351"/>
        <end position="390"/>
    </location>
</feature>
<evidence type="ECO:0000256" key="1">
    <source>
        <dbReference type="ARBA" id="ARBA00022679"/>
    </source>
</evidence>
<keyword evidence="2 5" id="KW-0012">Acyltransferase</keyword>
<evidence type="ECO:0000313" key="8">
    <source>
        <dbReference type="EMBL" id="CAH1968297.1"/>
    </source>
</evidence>
<dbReference type="Proteomes" id="UP001152888">
    <property type="component" value="Unassembled WGS sequence"/>
</dbReference>
<accession>A0A9P0K601</accession>
<proteinExistence type="inferred from homology"/>
<feature type="region of interest" description="Disordered" evidence="6">
    <location>
        <begin position="816"/>
        <end position="835"/>
    </location>
</feature>
<reference evidence="8" key="1">
    <citation type="submission" date="2022-03" db="EMBL/GenBank/DDBJ databases">
        <authorList>
            <person name="Sayadi A."/>
        </authorList>
    </citation>
    <scope>NUCLEOTIDE SEQUENCE</scope>
</reference>
<feature type="binding site" evidence="5">
    <location>
        <begin position="157"/>
        <end position="166"/>
    </location>
    <ligand>
        <name>acetyl-CoA</name>
        <dbReference type="ChEBI" id="CHEBI:57288"/>
    </ligand>
</feature>
<evidence type="ECO:0000313" key="9">
    <source>
        <dbReference type="Proteomes" id="UP001152888"/>
    </source>
</evidence>
<evidence type="ECO:0000256" key="6">
    <source>
        <dbReference type="SAM" id="MobiDB-lite"/>
    </source>
</evidence>
<dbReference type="OrthoDB" id="447510at2759"/>
<feature type="domain" description="N-acetyltransferase" evidence="7">
    <location>
        <begin position="1"/>
        <end position="187"/>
    </location>
</feature>
<evidence type="ECO:0000256" key="2">
    <source>
        <dbReference type="ARBA" id="ARBA00023315"/>
    </source>
</evidence>
<dbReference type="InterPro" id="IPR038746">
    <property type="entry name" value="Atat"/>
</dbReference>
<comment type="caution">
    <text evidence="8">The sequence shown here is derived from an EMBL/GenBank/DDBJ whole genome shotgun (WGS) entry which is preliminary data.</text>
</comment>
<dbReference type="GO" id="GO:0005874">
    <property type="term" value="C:microtubule"/>
    <property type="evidence" value="ECO:0007669"/>
    <property type="project" value="InterPro"/>
</dbReference>
<sequence>MEFKFSVNELFKNPIVEINHNLIPPGFSGDRRALWDSVNKVSEVINAMGEASAKAQGLSKPITTADRLRNSEHRLYILLDQQANNGKGAVTGMLKTGAKGLYVFDRDGQHYQVSPPCVLDFYVHDSRQRTGLGKQLFEHMLQKEGIEPVKMAIDRPSEKLLGFLNKHYGLHSPVKQMNNYVVYDGFFSKASDSNQHQEVERDQSPAGTRALKKDSANGLQTSSSPYGRYGAPRPPCSMGQIIHNQTSTINKQQEPSGVQSMPAMGAHQQQYGYTQSQNVSQSVPNIQEGRMINNPNYIQTQVSGNYAYAQNYQTNPQYGQTNRQQYVMESNVQNPKHLPQIADDVYVYRQDSQQQNYAQDQQTEQQNYAHGSQPQQQSYTQGPPQNYAQDQETNQTFSQSDVQYGDMIQGNIPPHYQIYKAMQGDCQYMQQQPQRNQMTQQQIQGNKLMQLQPTQQQQAYVLSHVTQSAPQLSKNTYNQGLSMTHPNHGPVSNMHFPVDHQQMHQQNIPQANAFVQHQVANTNQIQQAIRTASTVSQQQVAHHHMQNQQNQQNIPMIDQVRSMHQQNVQQMPAYNQQQVSQQTYNEHNQSGAKDIDQMQIQQQPNVQQAASTFGQHAVAQQMQNQQYQPVAQDNIQESPTIAMHQQPQLIPTSAYSPHQADQQMQNQQIQPTVQSTQQNARNEMSLIMTGEQYQPGDQNQPIVHPRSSPSIHQHASQQNYNIPLHISNDTNLIQQQANTNQHHHHNLHQQMPVMQPNVNLNTSQYRMVQQVASNILQQSDVSMHSPINQSMTGVQQQSIIQPHVSHVQNLNISGAKSEQQVKSNIPPNNTASATSVQQTLTGNAGYVERVAPAGGDMKQTGNKLSSKSKVEWTDEDSLRNGYPPQLPTVKPERLTSYNQIRIRQQS</sequence>
<feature type="compositionally biased region" description="Basic and acidic residues" evidence="6">
    <location>
        <begin position="868"/>
        <end position="878"/>
    </location>
</feature>
<feature type="compositionally biased region" description="Polar residues" evidence="6">
    <location>
        <begin position="370"/>
        <end position="390"/>
    </location>
</feature>
<feature type="site" description="Crucial for catalytic activity" evidence="5">
    <location>
        <position position="56"/>
    </location>
</feature>
<dbReference type="FunFam" id="3.40.630.30:FF:000060">
    <property type="entry name" value="Alpha-tubulin N-acetyltransferase 1"/>
    <property type="match status" value="1"/>
</dbReference>